<dbReference type="RefSeq" id="XP_028903161.1">
    <property type="nucleotide sequence ID" value="XM_029047328.2"/>
</dbReference>
<dbReference type="PANTHER" id="PTHR16650:SF10">
    <property type="entry name" value="LEBERCILIN"/>
    <property type="match status" value="1"/>
</dbReference>
<evidence type="ECO:0000259" key="4">
    <source>
        <dbReference type="Pfam" id="PF15619"/>
    </source>
</evidence>
<proteinExistence type="inferred from homology"/>
<accession>A0A6I8PCG1</accession>
<feature type="compositionally biased region" description="Polar residues" evidence="3">
    <location>
        <begin position="344"/>
        <end position="355"/>
    </location>
</feature>
<feature type="compositionally biased region" description="Polar residues" evidence="3">
    <location>
        <begin position="254"/>
        <end position="263"/>
    </location>
</feature>
<keyword evidence="2" id="KW-0175">Coiled coil</keyword>
<dbReference type="PANTHER" id="PTHR16650">
    <property type="entry name" value="C21ORF13-RELATED"/>
    <property type="match status" value="1"/>
</dbReference>
<dbReference type="Pfam" id="PF15619">
    <property type="entry name" value="Lebercilin"/>
    <property type="match status" value="1"/>
</dbReference>
<feature type="compositionally biased region" description="Basic and acidic residues" evidence="3">
    <location>
        <begin position="419"/>
        <end position="434"/>
    </location>
</feature>
<feature type="region of interest" description="Disordered" evidence="3">
    <location>
        <begin position="252"/>
        <end position="277"/>
    </location>
</feature>
<feature type="region of interest" description="Disordered" evidence="3">
    <location>
        <begin position="1"/>
        <end position="102"/>
    </location>
</feature>
<protein>
    <submittedName>
        <fullName evidence="5">Lebercilin LCA5</fullName>
    </submittedName>
</protein>
<feature type="compositionally biased region" description="Basic and acidic residues" evidence="3">
    <location>
        <begin position="443"/>
        <end position="489"/>
    </location>
</feature>
<dbReference type="OMA" id="SKRGIRW"/>
<dbReference type="Ensembl" id="ENSOANT00000056300.1">
    <property type="protein sequence ID" value="ENSOANP00000050410.1"/>
    <property type="gene ID" value="ENSOANG00000048225.1"/>
</dbReference>
<organism evidence="5 6">
    <name type="scientific">Ornithorhynchus anatinus</name>
    <name type="common">Duckbill platypus</name>
    <dbReference type="NCBI Taxonomy" id="9258"/>
    <lineage>
        <taxon>Eukaryota</taxon>
        <taxon>Metazoa</taxon>
        <taxon>Chordata</taxon>
        <taxon>Craniata</taxon>
        <taxon>Vertebrata</taxon>
        <taxon>Euteleostomi</taxon>
        <taxon>Mammalia</taxon>
        <taxon>Monotremata</taxon>
        <taxon>Ornithorhynchidae</taxon>
        <taxon>Ornithorhynchus</taxon>
    </lineage>
</organism>
<dbReference type="Proteomes" id="UP000002279">
    <property type="component" value="Unplaced"/>
</dbReference>
<sequence>MGDGGSGPEAPPDRTSDGDPQSDSYLSDDFENSSAASDRSLPRTCPSLGGKKEGQGQRRAAPGRSPGPYAVARKSTRRGPADGRGIRPGRRAQSLGREPPPKDVDLLARRVLSARLLRIGQLQSQVTELQVKLAELQKENRALKRLQYRQEKALNRFEDTENEISQLLARHGDEVKALREQLRKSQEKERATERRVREADCELYRTRRALRKLKKLAEARHLPERDRLATKLSAAEARLEDTERRIKEMAKNLELSNSSFQRQLHSEKKKTQSAQEENEALKLELQRLNQKLKEKERELDVKNIYSNRLAKASPRKDHDLSPRKRAGSQDALKEELAEGEQVTRGVQTGDSSSPGESPARPALSSVDVRGRGNHEPSGGVNKSRQEREKLPKGDAETPRQSLKPEEKCTGDQDLQAGKQKAETSHDDSGREEPVRRRKAHLPFAEREARSRADPETDPSERGRQPVENPEEKQKELLLAKLKEIDREIRNPLSFERSPPPAESRSGSPEKHGKAPGLSRSPGGPPDGPLLLRDGGQGPRSLRGSDPDGHLTFGGYVPSFGRTPGRSGPSSPRVGFPDPESSGAARSRPGDADRSSREERKWNLMERLFGPGVQRPGDSQAAAARGGDFEPPPGPAREKGSRDEEEDDGPSLGGGRSLHPSRRRWKPPDGRPSGKAAGSSGEEIEEIAPR</sequence>
<feature type="domain" description="Lebercilin" evidence="4">
    <location>
        <begin position="108"/>
        <end position="299"/>
    </location>
</feature>
<dbReference type="GO" id="GO:0042073">
    <property type="term" value="P:intraciliary transport"/>
    <property type="evidence" value="ECO:0000318"/>
    <property type="project" value="GO_Central"/>
</dbReference>
<dbReference type="GeneTree" id="ENSGT00560000077266"/>
<name>A0A6I8PCG1_ORNAN</name>
<feature type="compositionally biased region" description="Basic and acidic residues" evidence="3">
    <location>
        <begin position="383"/>
        <end position="410"/>
    </location>
</feature>
<dbReference type="KEGG" id="oaa:100091513"/>
<dbReference type="InParanoid" id="A0A6I8PCG1"/>
<dbReference type="InterPro" id="IPR026188">
    <property type="entry name" value="Lebercilin-like"/>
</dbReference>
<reference evidence="5" key="1">
    <citation type="submission" date="2025-08" db="UniProtKB">
        <authorList>
            <consortium name="Ensembl"/>
        </authorList>
    </citation>
    <scope>IDENTIFICATION</scope>
    <source>
        <strain evidence="5">Glennie</strain>
    </source>
</reference>
<dbReference type="RefSeq" id="XP_028903162.1">
    <property type="nucleotide sequence ID" value="XM_029047329.2"/>
</dbReference>
<dbReference type="OrthoDB" id="2123794at2759"/>
<evidence type="ECO:0000256" key="3">
    <source>
        <dbReference type="SAM" id="MobiDB-lite"/>
    </source>
</evidence>
<evidence type="ECO:0000313" key="6">
    <source>
        <dbReference type="Proteomes" id="UP000002279"/>
    </source>
</evidence>
<comment type="similarity">
    <text evidence="1">Belongs to the LCA5 family.</text>
</comment>
<dbReference type="Bgee" id="ENSOANG00000048225">
    <property type="expression patterns" value="Expressed in fibroblast and 8 other cell types or tissues"/>
</dbReference>
<feature type="compositionally biased region" description="Basic and acidic residues" evidence="3">
    <location>
        <begin position="587"/>
        <end position="603"/>
    </location>
</feature>
<dbReference type="FunCoup" id="A0A6I8PCG1">
    <property type="interactions" value="313"/>
</dbReference>
<keyword evidence="6" id="KW-1185">Reference proteome</keyword>
<reference evidence="5" key="2">
    <citation type="submission" date="2025-09" db="UniProtKB">
        <authorList>
            <consortium name="Ensembl"/>
        </authorList>
    </citation>
    <scope>IDENTIFICATION</scope>
    <source>
        <strain evidence="5">Glennie</strain>
    </source>
</reference>
<dbReference type="AlphaFoldDB" id="A0A6I8PCG1"/>
<evidence type="ECO:0000256" key="2">
    <source>
        <dbReference type="ARBA" id="ARBA00023054"/>
    </source>
</evidence>
<dbReference type="CTD" id="167691"/>
<evidence type="ECO:0000256" key="1">
    <source>
        <dbReference type="ARBA" id="ARBA00010229"/>
    </source>
</evidence>
<dbReference type="GO" id="GO:0005930">
    <property type="term" value="C:axoneme"/>
    <property type="evidence" value="ECO:0000318"/>
    <property type="project" value="GO_Central"/>
</dbReference>
<dbReference type="InterPro" id="IPR028933">
    <property type="entry name" value="Lebercilin_dom"/>
</dbReference>
<gene>
    <name evidence="5" type="primary">LCA5</name>
</gene>
<evidence type="ECO:0000313" key="5">
    <source>
        <dbReference type="Ensembl" id="ENSOANP00000050410.1"/>
    </source>
</evidence>
<dbReference type="GeneID" id="100091513"/>
<feature type="region of interest" description="Disordered" evidence="3">
    <location>
        <begin position="309"/>
        <end position="689"/>
    </location>
</feature>